<dbReference type="InterPro" id="IPR003439">
    <property type="entry name" value="ABC_transporter-like_ATP-bd"/>
</dbReference>
<keyword evidence="9" id="KW-0274">FAD</keyword>
<reference evidence="23 24" key="1">
    <citation type="submission" date="2018-03" db="EMBL/GenBank/DDBJ databases">
        <title>Characteristics and genome of n-alkane degrading marine bacteria Gordonia iterans isolated from crude oil contaminated in Tae-an, South Korea.</title>
        <authorList>
            <person name="Lee S.-S."/>
            <person name="Kim H."/>
        </authorList>
    </citation>
    <scope>NUCLEOTIDE SEQUENCE [LARGE SCALE GENOMIC DNA]</scope>
    <source>
        <strain evidence="23 24">Co17</strain>
    </source>
</reference>
<dbReference type="SMART" id="SM00382">
    <property type="entry name" value="AAA"/>
    <property type="match status" value="1"/>
</dbReference>
<dbReference type="RefSeq" id="WP_105941949.1">
    <property type="nucleotide sequence ID" value="NZ_CP027433.1"/>
</dbReference>
<dbReference type="Pfam" id="PF04954">
    <property type="entry name" value="SIP"/>
    <property type="match status" value="1"/>
</dbReference>
<evidence type="ECO:0000256" key="5">
    <source>
        <dbReference type="ARBA" id="ARBA00022519"/>
    </source>
</evidence>
<dbReference type="InterPro" id="IPR017871">
    <property type="entry name" value="ABC_transporter-like_CS"/>
</dbReference>
<evidence type="ECO:0000256" key="14">
    <source>
        <dbReference type="ARBA" id="ARBA00023455"/>
    </source>
</evidence>
<evidence type="ECO:0000313" key="24">
    <source>
        <dbReference type="Proteomes" id="UP000239814"/>
    </source>
</evidence>
<keyword evidence="12 19" id="KW-1133">Transmembrane helix</keyword>
<evidence type="ECO:0000256" key="2">
    <source>
        <dbReference type="ARBA" id="ARBA00004429"/>
    </source>
</evidence>
<dbReference type="Pfam" id="PF00664">
    <property type="entry name" value="ABC_membrane"/>
    <property type="match status" value="1"/>
</dbReference>
<evidence type="ECO:0000256" key="9">
    <source>
        <dbReference type="ARBA" id="ARBA00022827"/>
    </source>
</evidence>
<evidence type="ECO:0000256" key="3">
    <source>
        <dbReference type="ARBA" id="ARBA00022448"/>
    </source>
</evidence>
<dbReference type="GO" id="GO:0016491">
    <property type="term" value="F:oxidoreductase activity"/>
    <property type="evidence" value="ECO:0007669"/>
    <property type="project" value="InterPro"/>
</dbReference>
<dbReference type="InterPro" id="IPR007037">
    <property type="entry name" value="SIP_rossman_dom"/>
</dbReference>
<feature type="compositionally biased region" description="Low complexity" evidence="18">
    <location>
        <begin position="254"/>
        <end position="271"/>
    </location>
</feature>
<dbReference type="Pfam" id="PF08021">
    <property type="entry name" value="FAD_binding_9"/>
    <property type="match status" value="1"/>
</dbReference>
<evidence type="ECO:0000256" key="13">
    <source>
        <dbReference type="ARBA" id="ARBA00023136"/>
    </source>
</evidence>
<keyword evidence="24" id="KW-1185">Reference proteome</keyword>
<dbReference type="GO" id="GO:0005524">
    <property type="term" value="F:ATP binding"/>
    <property type="evidence" value="ECO:0007669"/>
    <property type="project" value="UniProtKB-KW"/>
</dbReference>
<dbReference type="OrthoDB" id="9806127at2"/>
<keyword evidence="7 19" id="KW-0812">Transmembrane</keyword>
<protein>
    <recommendedName>
        <fullName evidence="16">Mycobactin import ATP-binding/permease protein IrtA</fullName>
    </recommendedName>
</protein>
<dbReference type="Gene3D" id="3.40.50.300">
    <property type="entry name" value="P-loop containing nucleotide triphosphate hydrolases"/>
    <property type="match status" value="1"/>
</dbReference>
<dbReference type="SUPFAM" id="SSF52540">
    <property type="entry name" value="P-loop containing nucleoside triphosphate hydrolases"/>
    <property type="match status" value="1"/>
</dbReference>
<comment type="similarity">
    <text evidence="17">Belongs to the ABC transporter superfamily. Lipid exporter (TC 3.A.1.106) family.</text>
</comment>
<keyword evidence="3" id="KW-0813">Transport</keyword>
<dbReference type="PROSITE" id="PS50929">
    <property type="entry name" value="ABC_TM1F"/>
    <property type="match status" value="1"/>
</dbReference>
<dbReference type="InterPro" id="IPR017938">
    <property type="entry name" value="Riboflavin_synthase-like_b-brl"/>
</dbReference>
<keyword evidence="13 19" id="KW-0472">Membrane</keyword>
<evidence type="ECO:0000256" key="18">
    <source>
        <dbReference type="SAM" id="MobiDB-lite"/>
    </source>
</evidence>
<comment type="subcellular location">
    <subcellularLocation>
        <location evidence="2">Cell inner membrane</location>
        <topology evidence="2">Multi-pass membrane protein</topology>
    </subcellularLocation>
</comment>
<dbReference type="InterPro" id="IPR013113">
    <property type="entry name" value="SIP_FAD-bd"/>
</dbReference>
<dbReference type="SUPFAM" id="SSF63380">
    <property type="entry name" value="Riboflavin synthase domain-like"/>
    <property type="match status" value="1"/>
</dbReference>
<feature type="transmembrane region" description="Helical" evidence="19">
    <location>
        <begin position="399"/>
        <end position="425"/>
    </location>
</feature>
<evidence type="ECO:0000256" key="1">
    <source>
        <dbReference type="ARBA" id="ARBA00001974"/>
    </source>
</evidence>
<dbReference type="EMBL" id="CP027433">
    <property type="protein sequence ID" value="AVM00218.1"/>
    <property type="molecule type" value="Genomic_DNA"/>
</dbReference>
<evidence type="ECO:0000256" key="4">
    <source>
        <dbReference type="ARBA" id="ARBA00022475"/>
    </source>
</evidence>
<feature type="transmembrane region" description="Helical" evidence="19">
    <location>
        <begin position="290"/>
        <end position="311"/>
    </location>
</feature>
<feature type="transmembrane region" description="Helical" evidence="19">
    <location>
        <begin position="528"/>
        <end position="553"/>
    </location>
</feature>
<dbReference type="FunFam" id="3.40.50.300:FF:000299">
    <property type="entry name" value="ABC transporter ATP-binding protein/permease"/>
    <property type="match status" value="1"/>
</dbReference>
<dbReference type="InterPro" id="IPR003593">
    <property type="entry name" value="AAA+_ATPase"/>
</dbReference>
<keyword evidence="4" id="KW-1003">Cell membrane</keyword>
<dbReference type="GO" id="GO:0140359">
    <property type="term" value="F:ABC-type transporter activity"/>
    <property type="evidence" value="ECO:0007669"/>
    <property type="project" value="InterPro"/>
</dbReference>
<keyword evidence="11" id="KW-1278">Translocase</keyword>
<evidence type="ECO:0000256" key="10">
    <source>
        <dbReference type="ARBA" id="ARBA00022840"/>
    </source>
</evidence>
<dbReference type="InterPro" id="IPR011527">
    <property type="entry name" value="ABC1_TM_dom"/>
</dbReference>
<keyword evidence="5" id="KW-0997">Cell inner membrane</keyword>
<keyword evidence="10" id="KW-0067">ATP-binding</keyword>
<feature type="domain" description="FAD-binding FR-type" evidence="22">
    <location>
        <begin position="15"/>
        <end position="124"/>
    </location>
</feature>
<dbReference type="PROSITE" id="PS51384">
    <property type="entry name" value="FAD_FR"/>
    <property type="match status" value="1"/>
</dbReference>
<dbReference type="GO" id="GO:0016887">
    <property type="term" value="F:ATP hydrolysis activity"/>
    <property type="evidence" value="ECO:0007669"/>
    <property type="project" value="InterPro"/>
</dbReference>
<gene>
    <name evidence="23" type="ORF">C6V83_07970</name>
</gene>
<name>A0A2S0KEU3_9ACTN</name>
<dbReference type="Pfam" id="PF00005">
    <property type="entry name" value="ABC_tran"/>
    <property type="match status" value="1"/>
</dbReference>
<sequence>MGKGFQGAVLRALGAKEHLATVVGIERVSSAVLRIDFVSDTLLYAEGEKPSAWIRAWFPDVEGGGKEYQRGYTLMDPDPATGSFSICFLIHEPAGPASNWAQHAEPGDQLVMQRMGGDGWGLDDPQPAGYLLVGDVAAWPGIVSIIGAAPVGVPIRALIEYTHDDDPDLPVPEHPDLDLAWVPSRPDGRALVDALGDDDYRGWKSWVAAESKATRLVRTKLAGDHGHNKGTMHAQAYWIVGKAMGKQTEAPAEAARGTTAGQPTGGTPSAAVPETPQVAAESVLSSARPAFVLSGVLALVLAALAVVPLILFAELAQRLVAGADRTELLRIGSIGVIVLLAGTALSAMLITALHFYDQFFAAALRRKVMEKFTRLPLGWFLGRRPAEVRKLAQDDINALHYLVTHAVMDLVTAVVTPLVILGYLFAVNWTLALVLLVPVVVYLVLVIRMSAGDRPRLTRMLQWSATLPGDAERYITAQPVSRVFGDAATVDLPGEVSAMGRFLKDWQHATIDTKAILIQLNRPMTSMVLVALAGTGLIVIGWMPATAILPFLILGTSFGDRLLAASYAANGLREGMAAKSSLDLLLTAPELARPEPDEAVTAAGAGPAALRFSQVDFAYTAGRNVLTGFTLDLPPGGTTAVVGPSGAGKSTVAALAARLWDPDAGSVSLDGVDLRRFDEEALRRQIAVVLQDVQLVHGTVAENIALGMPDATREQIVAAARTAYIAEVIEALPEGYDTVIDRDSLSGGQRQRIAIARAILGDPRVVVLDEATAAADPDSEWEVRQGLSRLLAGRTVLVIAHRLHTVAQADSIVVLDEGRIVEQGTHDELVAAGGLYARMHASAMEALS</sequence>
<dbReference type="PANTHER" id="PTHR24221">
    <property type="entry name" value="ATP-BINDING CASSETTE SUB-FAMILY B"/>
    <property type="match status" value="1"/>
</dbReference>
<organism evidence="23 24">
    <name type="scientific">Gordonia iterans</name>
    <dbReference type="NCBI Taxonomy" id="1004901"/>
    <lineage>
        <taxon>Bacteria</taxon>
        <taxon>Bacillati</taxon>
        <taxon>Actinomycetota</taxon>
        <taxon>Actinomycetes</taxon>
        <taxon>Mycobacteriales</taxon>
        <taxon>Gordoniaceae</taxon>
        <taxon>Gordonia</taxon>
    </lineage>
</organism>
<dbReference type="InterPro" id="IPR017927">
    <property type="entry name" value="FAD-bd_FR_type"/>
</dbReference>
<feature type="transmembrane region" description="Helical" evidence="19">
    <location>
        <begin position="331"/>
        <end position="356"/>
    </location>
</feature>
<dbReference type="Gene3D" id="2.40.30.10">
    <property type="entry name" value="Translation factors"/>
    <property type="match status" value="1"/>
</dbReference>
<evidence type="ECO:0000256" key="7">
    <source>
        <dbReference type="ARBA" id="ARBA00022692"/>
    </source>
</evidence>
<dbReference type="InterPro" id="IPR039421">
    <property type="entry name" value="Type_1_exporter"/>
</dbReference>
<dbReference type="Proteomes" id="UP000239814">
    <property type="component" value="Chromosome"/>
</dbReference>
<feature type="region of interest" description="Disordered" evidence="18">
    <location>
        <begin position="249"/>
        <end position="274"/>
    </location>
</feature>
<proteinExistence type="inferred from homology"/>
<dbReference type="Gene3D" id="3.40.50.80">
    <property type="entry name" value="Nucleotide-binding domain of ferredoxin-NADP reductase (FNR) module"/>
    <property type="match status" value="1"/>
</dbReference>
<evidence type="ECO:0000256" key="8">
    <source>
        <dbReference type="ARBA" id="ARBA00022741"/>
    </source>
</evidence>
<keyword evidence="8" id="KW-0547">Nucleotide-binding</keyword>
<evidence type="ECO:0000256" key="11">
    <source>
        <dbReference type="ARBA" id="ARBA00022967"/>
    </source>
</evidence>
<dbReference type="PROSITE" id="PS00211">
    <property type="entry name" value="ABC_TRANSPORTER_1"/>
    <property type="match status" value="1"/>
</dbReference>
<evidence type="ECO:0000256" key="17">
    <source>
        <dbReference type="ARBA" id="ARBA00061644"/>
    </source>
</evidence>
<dbReference type="PROSITE" id="PS50893">
    <property type="entry name" value="ABC_TRANSPORTER_2"/>
    <property type="match status" value="1"/>
</dbReference>
<evidence type="ECO:0000259" key="20">
    <source>
        <dbReference type="PROSITE" id="PS50893"/>
    </source>
</evidence>
<evidence type="ECO:0000313" key="23">
    <source>
        <dbReference type="EMBL" id="AVM00218.1"/>
    </source>
</evidence>
<evidence type="ECO:0000256" key="15">
    <source>
        <dbReference type="ARBA" id="ARBA00023467"/>
    </source>
</evidence>
<comment type="cofactor">
    <cofactor evidence="1">
        <name>FAD</name>
        <dbReference type="ChEBI" id="CHEBI:57692"/>
    </cofactor>
</comment>
<evidence type="ECO:0000256" key="6">
    <source>
        <dbReference type="ARBA" id="ARBA00022630"/>
    </source>
</evidence>
<feature type="domain" description="ABC transporter" evidence="20">
    <location>
        <begin position="610"/>
        <end position="842"/>
    </location>
</feature>
<evidence type="ECO:0000256" key="16">
    <source>
        <dbReference type="ARBA" id="ARBA00023488"/>
    </source>
</evidence>
<evidence type="ECO:0000259" key="21">
    <source>
        <dbReference type="PROSITE" id="PS50929"/>
    </source>
</evidence>
<feature type="transmembrane region" description="Helical" evidence="19">
    <location>
        <begin position="431"/>
        <end position="451"/>
    </location>
</feature>
<dbReference type="InterPro" id="IPR027417">
    <property type="entry name" value="P-loop_NTPase"/>
</dbReference>
<accession>A0A2S0KEU3</accession>
<evidence type="ECO:0000256" key="19">
    <source>
        <dbReference type="SAM" id="Phobius"/>
    </source>
</evidence>
<dbReference type="KEGG" id="git:C6V83_07970"/>
<evidence type="ECO:0000259" key="22">
    <source>
        <dbReference type="PROSITE" id="PS51384"/>
    </source>
</evidence>
<dbReference type="AlphaFoldDB" id="A0A2S0KEU3"/>
<dbReference type="InterPro" id="IPR039261">
    <property type="entry name" value="FNR_nucleotide-bd"/>
</dbReference>
<dbReference type="GO" id="GO:0005886">
    <property type="term" value="C:plasma membrane"/>
    <property type="evidence" value="ECO:0007669"/>
    <property type="project" value="UniProtKB-SubCell"/>
</dbReference>
<dbReference type="Gene3D" id="1.20.1560.10">
    <property type="entry name" value="ABC transporter type 1, transmembrane domain"/>
    <property type="match status" value="1"/>
</dbReference>
<dbReference type="InterPro" id="IPR036640">
    <property type="entry name" value="ABC1_TM_sf"/>
</dbReference>
<dbReference type="PANTHER" id="PTHR24221:SF654">
    <property type="entry name" value="ATP-BINDING CASSETTE SUB-FAMILY B MEMBER 6"/>
    <property type="match status" value="1"/>
</dbReference>
<dbReference type="SUPFAM" id="SSF90123">
    <property type="entry name" value="ABC transporter transmembrane region"/>
    <property type="match status" value="1"/>
</dbReference>
<dbReference type="CDD" id="cd06193">
    <property type="entry name" value="siderophore_interacting"/>
    <property type="match status" value="1"/>
</dbReference>
<feature type="domain" description="ABC transmembrane type-1" evidence="21">
    <location>
        <begin position="292"/>
        <end position="574"/>
    </location>
</feature>
<comment type="subunit">
    <text evidence="15">Forms a heterodimer with IrtB.</text>
</comment>
<evidence type="ECO:0000256" key="12">
    <source>
        <dbReference type="ARBA" id="ARBA00022989"/>
    </source>
</evidence>
<keyword evidence="6" id="KW-0285">Flavoprotein</keyword>
<comment type="similarity">
    <text evidence="14">Belongs to the ABC transporter superfamily. Siderophore-Fe(3+) uptake transporter (SIUT) (TC 3.A.1.21) family.</text>
</comment>